<proteinExistence type="predicted"/>
<dbReference type="AlphaFoldDB" id="A0A399JGH8"/>
<keyword evidence="2" id="KW-0235">DNA replication</keyword>
<dbReference type="EC" id="2.7.7.7" evidence="1"/>
<dbReference type="GO" id="GO:0003677">
    <property type="term" value="F:DNA binding"/>
    <property type="evidence" value="ECO:0007669"/>
    <property type="project" value="InterPro"/>
</dbReference>
<dbReference type="PANTHER" id="PTHR10133:SF27">
    <property type="entry name" value="DNA POLYMERASE NU"/>
    <property type="match status" value="1"/>
</dbReference>
<comment type="caution">
    <text evidence="6">The sequence shown here is derived from an EMBL/GenBank/DDBJ whole genome shotgun (WGS) entry which is preliminary data.</text>
</comment>
<keyword evidence="6" id="KW-0378">Hydrolase</keyword>
<dbReference type="InterPro" id="IPR043502">
    <property type="entry name" value="DNA/RNA_pol_sf"/>
</dbReference>
<dbReference type="NCBIfam" id="NF011538">
    <property type="entry name" value="PRK14975.1-1"/>
    <property type="match status" value="1"/>
</dbReference>
<feature type="region of interest" description="Disordered" evidence="4">
    <location>
        <begin position="414"/>
        <end position="499"/>
    </location>
</feature>
<keyword evidence="7" id="KW-1185">Reference proteome</keyword>
<reference evidence="6 7" key="1">
    <citation type="submission" date="2018-07" db="EMBL/GenBank/DDBJ databases">
        <title>Arthrobacter sp. nov., isolated from raw cow's milk with high bacterial count.</title>
        <authorList>
            <person name="Hahne J."/>
            <person name="Isele D."/>
            <person name="Lipski A."/>
        </authorList>
    </citation>
    <scope>NUCLEOTIDE SEQUENCE [LARGE SCALE GENOMIC DNA]</scope>
    <source>
        <strain evidence="6 7">JZ R-35</strain>
    </source>
</reference>
<dbReference type="Gene3D" id="1.10.150.20">
    <property type="entry name" value="5' to 3' exonuclease, C-terminal subdomain"/>
    <property type="match status" value="2"/>
</dbReference>
<feature type="compositionally biased region" description="Low complexity" evidence="4">
    <location>
        <begin position="483"/>
        <end position="499"/>
    </location>
</feature>
<evidence type="ECO:0000256" key="2">
    <source>
        <dbReference type="ARBA" id="ARBA00022705"/>
    </source>
</evidence>
<dbReference type="Gene3D" id="3.30.70.370">
    <property type="match status" value="2"/>
</dbReference>
<feature type="domain" description="DNA-directed DNA polymerase family A palm" evidence="5">
    <location>
        <begin position="313"/>
        <end position="559"/>
    </location>
</feature>
<organism evidence="6 7">
    <name type="scientific">Galactobacter valiniphilus</name>
    <dbReference type="NCBI Taxonomy" id="2676122"/>
    <lineage>
        <taxon>Bacteria</taxon>
        <taxon>Bacillati</taxon>
        <taxon>Actinomycetota</taxon>
        <taxon>Actinomycetes</taxon>
        <taxon>Micrococcales</taxon>
        <taxon>Micrococcaceae</taxon>
        <taxon>Galactobacter</taxon>
    </lineage>
</organism>
<dbReference type="GO" id="GO:0003887">
    <property type="term" value="F:DNA-directed DNA polymerase activity"/>
    <property type="evidence" value="ECO:0007669"/>
    <property type="project" value="UniProtKB-EC"/>
</dbReference>
<feature type="compositionally biased region" description="Gly residues" evidence="4">
    <location>
        <begin position="473"/>
        <end position="482"/>
    </location>
</feature>
<dbReference type="InterPro" id="IPR001098">
    <property type="entry name" value="DNA-dir_DNA_pol_A_palm_dom"/>
</dbReference>
<dbReference type="RefSeq" id="WP_119423213.1">
    <property type="nucleotide sequence ID" value="NZ_QQXK01000001.1"/>
</dbReference>
<name>A0A399JGH8_9MICC</name>
<keyword evidence="6" id="KW-0269">Exonuclease</keyword>
<dbReference type="GO" id="GO:0004527">
    <property type="term" value="F:exonuclease activity"/>
    <property type="evidence" value="ECO:0007669"/>
    <property type="project" value="UniProtKB-KW"/>
</dbReference>
<evidence type="ECO:0000256" key="3">
    <source>
        <dbReference type="ARBA" id="ARBA00049244"/>
    </source>
</evidence>
<feature type="compositionally biased region" description="Gly residues" evidence="4">
    <location>
        <begin position="436"/>
        <end position="451"/>
    </location>
</feature>
<evidence type="ECO:0000256" key="1">
    <source>
        <dbReference type="ARBA" id="ARBA00012417"/>
    </source>
</evidence>
<evidence type="ECO:0000313" key="7">
    <source>
        <dbReference type="Proteomes" id="UP000265419"/>
    </source>
</evidence>
<comment type="catalytic activity">
    <reaction evidence="3">
        <text>DNA(n) + a 2'-deoxyribonucleoside 5'-triphosphate = DNA(n+1) + diphosphate</text>
        <dbReference type="Rhea" id="RHEA:22508"/>
        <dbReference type="Rhea" id="RHEA-COMP:17339"/>
        <dbReference type="Rhea" id="RHEA-COMP:17340"/>
        <dbReference type="ChEBI" id="CHEBI:33019"/>
        <dbReference type="ChEBI" id="CHEBI:61560"/>
        <dbReference type="ChEBI" id="CHEBI:173112"/>
        <dbReference type="EC" id="2.7.7.7"/>
    </reaction>
</comment>
<keyword evidence="6" id="KW-0540">Nuclease</keyword>
<dbReference type="SMART" id="SM00482">
    <property type="entry name" value="POLAc"/>
    <property type="match status" value="1"/>
</dbReference>
<dbReference type="EMBL" id="QQXK01000001">
    <property type="protein sequence ID" value="RII43787.1"/>
    <property type="molecule type" value="Genomic_DNA"/>
</dbReference>
<gene>
    <name evidence="6" type="ORF">DWB68_00725</name>
</gene>
<sequence>MTAYLLAPLAGEALAQPRGVVVPLDATGRPTGPGTQAPRAELASVVAGIEAADPAARWVWEDSRFAYPELLEAGVEVRRCHDLGLTALLLHGAVDYVPTPGLPPRKLPELPAEALATEQDALFSALTPDPPTPQALAEEYAAQLEALASAGARGRTLHLLASLDSAGSLIAEEMRRDGVPWDRAEHERLLAERLGPRVPHGARPAKLADLTEVLQDLLDAPRLNPDSQPELLRALRGAGLDARSTRRWDLEELHHPAIEPLLRYKKLQRLLTANGWAWLDAWVRGTRFHPEYVVAGVVTGRWASQGGGAMQIPHDVRSAVRADPGHVLVVADASQLEPRVLAAMSADHALAEAARGRDLYQSIADKVFGGDREMAKVAMLGAMYGGTTGPSAAMAPRLAAAYPRATALLEEAARTGERGGTVHTWLGRTSPRPAPFGGGTGSGFGPDGPGPGDEAPDAVGPGSRDTGMQANAGGSGALGGQGNSLSPSQDGAPRAAGDPAAAARAWGRFTRNFVVQGTAAEWAECWMADLRSRLRATAPGSRQVFFLHDEIMVHAPESEAVDVEIALRAAADGAARLIFGDIPVDFPISVGIARDYATAK</sequence>
<evidence type="ECO:0000259" key="5">
    <source>
        <dbReference type="SMART" id="SM00482"/>
    </source>
</evidence>
<dbReference type="GO" id="GO:0006302">
    <property type="term" value="P:double-strand break repair"/>
    <property type="evidence" value="ECO:0007669"/>
    <property type="project" value="TreeGrafter"/>
</dbReference>
<dbReference type="Proteomes" id="UP000265419">
    <property type="component" value="Unassembled WGS sequence"/>
</dbReference>
<evidence type="ECO:0000256" key="4">
    <source>
        <dbReference type="SAM" id="MobiDB-lite"/>
    </source>
</evidence>
<dbReference type="PANTHER" id="PTHR10133">
    <property type="entry name" value="DNA POLYMERASE I"/>
    <property type="match status" value="1"/>
</dbReference>
<accession>A0A399JGH8</accession>
<dbReference type="InterPro" id="IPR002298">
    <property type="entry name" value="DNA_polymerase_A"/>
</dbReference>
<dbReference type="Pfam" id="PF00476">
    <property type="entry name" value="DNA_pol_A"/>
    <property type="match status" value="1"/>
</dbReference>
<dbReference type="GO" id="GO:0006261">
    <property type="term" value="P:DNA-templated DNA replication"/>
    <property type="evidence" value="ECO:0007669"/>
    <property type="project" value="InterPro"/>
</dbReference>
<evidence type="ECO:0000313" key="6">
    <source>
        <dbReference type="EMBL" id="RII43787.1"/>
    </source>
</evidence>
<dbReference type="CDD" id="cd06444">
    <property type="entry name" value="DNA_pol_A"/>
    <property type="match status" value="1"/>
</dbReference>
<protein>
    <recommendedName>
        <fullName evidence="1">DNA-directed DNA polymerase</fullName>
        <ecNumber evidence="1">2.7.7.7</ecNumber>
    </recommendedName>
</protein>
<dbReference type="SUPFAM" id="SSF56672">
    <property type="entry name" value="DNA/RNA polymerases"/>
    <property type="match status" value="1"/>
</dbReference>